<comment type="caution">
    <text evidence="2">The sequence shown here is derived from an EMBL/GenBank/DDBJ whole genome shotgun (WGS) entry which is preliminary data.</text>
</comment>
<feature type="chain" id="PRO_5044828650" evidence="1">
    <location>
        <begin position="22"/>
        <end position="126"/>
    </location>
</feature>
<sequence>MGNIHFGALLLLLFPVEITVSYRRHHQDVTHTVPDNPSIKYAYMHFPEIEKHCGFLSSSASELPPDDNRAEKNEETFLHVWSLVEHLLIVLRCHQVALSAMALRSNLFLSGLWMWFQLAEPKIHSV</sequence>
<dbReference type="AlphaFoldDB" id="A0ABD3AXY5"/>
<evidence type="ECO:0000313" key="2">
    <source>
        <dbReference type="EMBL" id="KAL3535797.1"/>
    </source>
</evidence>
<evidence type="ECO:0000313" key="3">
    <source>
        <dbReference type="Proteomes" id="UP001630127"/>
    </source>
</evidence>
<keyword evidence="1" id="KW-0732">Signal</keyword>
<reference evidence="2 3" key="1">
    <citation type="submission" date="2024-11" db="EMBL/GenBank/DDBJ databases">
        <title>A near-complete genome assembly of Cinchona calisaya.</title>
        <authorList>
            <person name="Lian D.C."/>
            <person name="Zhao X.W."/>
            <person name="Wei L."/>
        </authorList>
    </citation>
    <scope>NUCLEOTIDE SEQUENCE [LARGE SCALE GENOMIC DNA]</scope>
    <source>
        <tissue evidence="2">Nenye</tissue>
    </source>
</reference>
<gene>
    <name evidence="2" type="ORF">ACH5RR_004258</name>
</gene>
<dbReference type="Proteomes" id="UP001630127">
    <property type="component" value="Unassembled WGS sequence"/>
</dbReference>
<proteinExistence type="predicted"/>
<dbReference type="EMBL" id="JBJUIK010000002">
    <property type="protein sequence ID" value="KAL3535797.1"/>
    <property type="molecule type" value="Genomic_DNA"/>
</dbReference>
<name>A0ABD3AXY5_9GENT</name>
<organism evidence="2 3">
    <name type="scientific">Cinchona calisaya</name>
    <dbReference type="NCBI Taxonomy" id="153742"/>
    <lineage>
        <taxon>Eukaryota</taxon>
        <taxon>Viridiplantae</taxon>
        <taxon>Streptophyta</taxon>
        <taxon>Embryophyta</taxon>
        <taxon>Tracheophyta</taxon>
        <taxon>Spermatophyta</taxon>
        <taxon>Magnoliopsida</taxon>
        <taxon>eudicotyledons</taxon>
        <taxon>Gunneridae</taxon>
        <taxon>Pentapetalae</taxon>
        <taxon>asterids</taxon>
        <taxon>lamiids</taxon>
        <taxon>Gentianales</taxon>
        <taxon>Rubiaceae</taxon>
        <taxon>Cinchonoideae</taxon>
        <taxon>Cinchoneae</taxon>
        <taxon>Cinchona</taxon>
    </lineage>
</organism>
<keyword evidence="3" id="KW-1185">Reference proteome</keyword>
<accession>A0ABD3AXY5</accession>
<feature type="signal peptide" evidence="1">
    <location>
        <begin position="1"/>
        <end position="21"/>
    </location>
</feature>
<protein>
    <submittedName>
        <fullName evidence="2">Uncharacterized protein</fullName>
    </submittedName>
</protein>
<evidence type="ECO:0000256" key="1">
    <source>
        <dbReference type="SAM" id="SignalP"/>
    </source>
</evidence>